<name>A0ABQ6II93_9MICO</name>
<gene>
    <name evidence="2" type="ORF">GCM10025876_36630</name>
</gene>
<comment type="caution">
    <text evidence="2">The sequence shown here is derived from an EMBL/GenBank/DDBJ whole genome shotgun (WGS) entry which is preliminary data.</text>
</comment>
<keyword evidence="3" id="KW-1185">Reference proteome</keyword>
<protein>
    <submittedName>
        <fullName evidence="2">Uncharacterized protein</fullName>
    </submittedName>
</protein>
<evidence type="ECO:0000313" key="2">
    <source>
        <dbReference type="EMBL" id="GMA37459.1"/>
    </source>
</evidence>
<evidence type="ECO:0000313" key="3">
    <source>
        <dbReference type="Proteomes" id="UP001157125"/>
    </source>
</evidence>
<accession>A0ABQ6II93</accession>
<organism evidence="2 3">
    <name type="scientific">Demequina litorisediminis</name>
    <dbReference type="NCBI Taxonomy" id="1849022"/>
    <lineage>
        <taxon>Bacteria</taxon>
        <taxon>Bacillati</taxon>
        <taxon>Actinomycetota</taxon>
        <taxon>Actinomycetes</taxon>
        <taxon>Micrococcales</taxon>
        <taxon>Demequinaceae</taxon>
        <taxon>Demequina</taxon>
    </lineage>
</organism>
<dbReference type="SUPFAM" id="SSF53822">
    <property type="entry name" value="Periplasmic binding protein-like I"/>
    <property type="match status" value="1"/>
</dbReference>
<dbReference type="InterPro" id="IPR028082">
    <property type="entry name" value="Peripla_BP_I"/>
</dbReference>
<dbReference type="EMBL" id="BSUN01000001">
    <property type="protein sequence ID" value="GMA37459.1"/>
    <property type="molecule type" value="Genomic_DNA"/>
</dbReference>
<evidence type="ECO:0000256" key="1">
    <source>
        <dbReference type="SAM" id="MobiDB-lite"/>
    </source>
</evidence>
<feature type="region of interest" description="Disordered" evidence="1">
    <location>
        <begin position="1"/>
        <end position="31"/>
    </location>
</feature>
<dbReference type="Gene3D" id="3.40.50.2300">
    <property type="match status" value="1"/>
</dbReference>
<dbReference type="Proteomes" id="UP001157125">
    <property type="component" value="Unassembled WGS sequence"/>
</dbReference>
<sequence length="106" mass="10764">MVDGNTADFSEDFDAGALEGAQGTIPGAQASDEFAQRLEEAYGKPLDSLAYGPESYDATILVALAAVHSGGTDGPSIQSSMAAVSGATGGTECSAFAECVEPARRW</sequence>
<reference evidence="3" key="1">
    <citation type="journal article" date="2019" name="Int. J. Syst. Evol. Microbiol.">
        <title>The Global Catalogue of Microorganisms (GCM) 10K type strain sequencing project: providing services to taxonomists for standard genome sequencing and annotation.</title>
        <authorList>
            <consortium name="The Broad Institute Genomics Platform"/>
            <consortium name="The Broad Institute Genome Sequencing Center for Infectious Disease"/>
            <person name="Wu L."/>
            <person name="Ma J."/>
        </authorList>
    </citation>
    <scope>NUCLEOTIDE SEQUENCE [LARGE SCALE GENOMIC DNA]</scope>
    <source>
        <strain evidence="3">NBRC 112299</strain>
    </source>
</reference>
<proteinExistence type="predicted"/>